<dbReference type="Proteomes" id="UP000056255">
    <property type="component" value="Chromosome"/>
</dbReference>
<dbReference type="InterPro" id="IPR016442">
    <property type="entry name" value="tRNA_splic_arch_short"/>
</dbReference>
<evidence type="ECO:0000313" key="10">
    <source>
        <dbReference type="EMBL" id="AKV79625.1"/>
    </source>
</evidence>
<feature type="active site" evidence="4">
    <location>
        <position position="119"/>
    </location>
</feature>
<dbReference type="OrthoDB" id="46045at2157"/>
<reference evidence="15 16" key="2">
    <citation type="journal article" date="2015" name="Genome Announc.">
        <title>Complete Genome Sequences of Evolved Arsenate-Resistant Metallosphaera sedula Strains.</title>
        <authorList>
            <person name="Ai C."/>
            <person name="McCarthy S."/>
            <person name="Schackwitz W."/>
            <person name="Martin J."/>
            <person name="Lipzen A."/>
            <person name="Blum P."/>
        </authorList>
    </citation>
    <scope>NUCLEOTIDE SEQUENCE [LARGE SCALE GENOMIC DNA]</scope>
    <source>
        <strain evidence="10 16">ARS120-1</strain>
        <strain evidence="11 15">ARS120-2</strain>
        <strain evidence="8 18">ARS50-1</strain>
        <strain evidence="9 17">ARS50-2</strain>
    </source>
</reference>
<dbReference type="CDD" id="cd22363">
    <property type="entry name" value="tRNA-intron_lyase_C"/>
    <property type="match status" value="1"/>
</dbReference>
<organism evidence="7 13">
    <name type="scientific">Metallosphaera sedula</name>
    <dbReference type="NCBI Taxonomy" id="43687"/>
    <lineage>
        <taxon>Archaea</taxon>
        <taxon>Thermoproteota</taxon>
        <taxon>Thermoprotei</taxon>
        <taxon>Sulfolobales</taxon>
        <taxon>Sulfolobaceae</taxon>
        <taxon>Metallosphaera</taxon>
    </lineage>
</organism>
<gene>
    <name evidence="4" type="primary">endA</name>
    <name evidence="7" type="ORF">HA72_2217</name>
    <name evidence="8" type="ORF">MsedA_2272</name>
    <name evidence="9" type="ORF">MsedB_2274</name>
    <name evidence="10" type="ORF">MsedC_2272</name>
    <name evidence="11" type="ORF">MsedD_2273</name>
    <name evidence="12" type="ORF">MsedE_2275</name>
</gene>
<dbReference type="Proteomes" id="UP000061362">
    <property type="component" value="Chromosome"/>
</dbReference>
<dbReference type="Proteomes" id="UP000068832">
    <property type="component" value="Chromosome"/>
</dbReference>
<name>A0A088E8I6_9CREN</name>
<dbReference type="Proteomes" id="UP000029084">
    <property type="component" value="Chromosome"/>
</dbReference>
<dbReference type="EMBL" id="CP012173">
    <property type="protein sequence ID" value="AKV77374.1"/>
    <property type="molecule type" value="Genomic_DNA"/>
</dbReference>
<dbReference type="EMBL" id="CP012175">
    <property type="protein sequence ID" value="AKV81870.1"/>
    <property type="molecule type" value="Genomic_DNA"/>
</dbReference>
<dbReference type="InterPro" id="IPR036167">
    <property type="entry name" value="tRNA_intron_Endo_cat-like_sf"/>
</dbReference>
<dbReference type="Gene3D" id="3.40.1350.10">
    <property type="match status" value="1"/>
</dbReference>
<evidence type="ECO:0000256" key="2">
    <source>
        <dbReference type="ARBA" id="ARBA00023239"/>
    </source>
</evidence>
<dbReference type="AlphaFoldDB" id="A0A088E8I6"/>
<sequence length="182" mass="20600">MKISGELLGDKIVIFNLDEARTLYQMGFYGKPLTISKPKSAKDINKPLELSLIEGLYLSEQGILEVRHLGEVLDIARLENYATSVVAKFKPIYLVYKDLKRRGFIVRSGIKFGSDFAIYTLGPGVEHAPFVVSVIDSSERLSVNELMSYGRVSHSTRKKLVLAIVNTQLNEIKYIMFKWVKL</sequence>
<accession>A0A088E8I6</accession>
<dbReference type="Proteomes" id="UP000062398">
    <property type="component" value="Chromosome"/>
</dbReference>
<evidence type="ECO:0000256" key="3">
    <source>
        <dbReference type="ARBA" id="ARBA00024798"/>
    </source>
</evidence>
<evidence type="ECO:0000259" key="6">
    <source>
        <dbReference type="Pfam" id="PF02778"/>
    </source>
</evidence>
<comment type="similarity">
    <text evidence="4">Belongs to the tRNA-intron endonuclease family. Archaeal short subfamily.</text>
</comment>
<evidence type="ECO:0000313" key="8">
    <source>
        <dbReference type="EMBL" id="AKV75136.1"/>
    </source>
</evidence>
<evidence type="ECO:0000313" key="11">
    <source>
        <dbReference type="EMBL" id="AKV81870.1"/>
    </source>
</evidence>
<dbReference type="FunFam" id="3.40.1350.10:FF:000006">
    <property type="entry name" value="tRNA-splicing endonuclease"/>
    <property type="match status" value="1"/>
</dbReference>
<dbReference type="GeneID" id="97612683"/>
<reference evidence="7 13" key="1">
    <citation type="journal article" date="2014" name="J. Bacteriol.">
        <title>Role of an Archaeal PitA Transporter in the Copper and Arsenic Resistance of Metallosphaera sedula, an Extreme Thermoacidophile.</title>
        <authorList>
            <person name="McCarthy S."/>
            <person name="Ai C."/>
            <person name="Wheaton G."/>
            <person name="Tevatia R."/>
            <person name="Eckrich V."/>
            <person name="Kelly R."/>
            <person name="Blum P."/>
        </authorList>
    </citation>
    <scope>NUCLEOTIDE SEQUENCE [LARGE SCALE GENOMIC DNA]</scope>
    <source>
        <strain evidence="7 13">CuR1</strain>
    </source>
</reference>
<evidence type="ECO:0000313" key="16">
    <source>
        <dbReference type="Proteomes" id="UP000062398"/>
    </source>
</evidence>
<dbReference type="PATRIC" id="fig|43687.5.peg.2378"/>
<dbReference type="InterPro" id="IPR006676">
    <property type="entry name" value="tRNA_splic"/>
</dbReference>
<dbReference type="PANTHER" id="PTHR21227">
    <property type="entry name" value="TRNA-SPLICING ENDONUCLEASE SUBUNIT SEN2"/>
    <property type="match status" value="1"/>
</dbReference>
<dbReference type="RefSeq" id="WP_012022142.1">
    <property type="nucleotide sequence ID" value="NZ_AP019770.1"/>
</dbReference>
<dbReference type="PANTHER" id="PTHR21227:SF0">
    <property type="entry name" value="TRNA-SPLICING ENDONUCLEASE SUBUNIT SEN2"/>
    <property type="match status" value="1"/>
</dbReference>
<keyword evidence="2 4" id="KW-0456">Lyase</keyword>
<dbReference type="Pfam" id="PF01974">
    <property type="entry name" value="tRNA_int_endo"/>
    <property type="match status" value="1"/>
</dbReference>
<comment type="catalytic activity">
    <reaction evidence="4">
        <text>pretRNA = a 3'-half-tRNA molecule with a 5'-OH end + a 5'-half-tRNA molecule with a 2',3'-cyclic phosphate end + an intron with a 2',3'-cyclic phosphate and a 5'-hydroxyl terminus.</text>
        <dbReference type="EC" id="4.6.1.16"/>
    </reaction>
</comment>
<dbReference type="OMA" id="KGPGIDH"/>
<evidence type="ECO:0000313" key="9">
    <source>
        <dbReference type="EMBL" id="AKV77374.1"/>
    </source>
</evidence>
<keyword evidence="7" id="KW-0540">Nuclease</keyword>
<dbReference type="EMBL" id="CP012174">
    <property type="protein sequence ID" value="AKV79625.1"/>
    <property type="molecule type" value="Genomic_DNA"/>
</dbReference>
<dbReference type="EMBL" id="CP008822">
    <property type="protein sequence ID" value="AIM28338.1"/>
    <property type="molecule type" value="Genomic_DNA"/>
</dbReference>
<feature type="domain" description="tRNA intron endonuclease catalytic" evidence="5">
    <location>
        <begin position="89"/>
        <end position="174"/>
    </location>
</feature>
<dbReference type="NCBIfam" id="TIGR00324">
    <property type="entry name" value="endA"/>
    <property type="match status" value="1"/>
</dbReference>
<protein>
    <recommendedName>
        <fullName evidence="4">tRNA-splicing endonuclease</fullName>
        <ecNumber evidence="4">4.6.1.16</ecNumber>
    </recommendedName>
    <alternativeName>
        <fullName evidence="4">tRNA-intron endonuclease</fullName>
    </alternativeName>
</protein>
<evidence type="ECO:0000313" key="14">
    <source>
        <dbReference type="Proteomes" id="UP000056255"/>
    </source>
</evidence>
<dbReference type="Gene3D" id="3.40.1170.20">
    <property type="entry name" value="tRNA intron endonuclease, N-terminal domain"/>
    <property type="match status" value="1"/>
</dbReference>
<dbReference type="EMBL" id="CP012176">
    <property type="protein sequence ID" value="AKV84105.1"/>
    <property type="molecule type" value="Genomic_DNA"/>
</dbReference>
<keyword evidence="7" id="KW-0378">Hydrolase</keyword>
<dbReference type="EMBL" id="CP012172">
    <property type="protein sequence ID" value="AKV75136.1"/>
    <property type="molecule type" value="Genomic_DNA"/>
</dbReference>
<dbReference type="SUPFAM" id="SSF53032">
    <property type="entry name" value="tRNA-intron endonuclease catalytic domain-like"/>
    <property type="match status" value="1"/>
</dbReference>
<dbReference type="InterPro" id="IPR006678">
    <property type="entry name" value="tRNA_intron_Endonuc_N"/>
</dbReference>
<dbReference type="Pfam" id="PF02778">
    <property type="entry name" value="tRNA_int_endo_N"/>
    <property type="match status" value="1"/>
</dbReference>
<evidence type="ECO:0000313" key="17">
    <source>
        <dbReference type="Proteomes" id="UP000062475"/>
    </source>
</evidence>
<evidence type="ECO:0000313" key="7">
    <source>
        <dbReference type="EMBL" id="AIM28338.1"/>
    </source>
</evidence>
<feature type="domain" description="tRNA intron endonuclease N-terminal" evidence="6">
    <location>
        <begin position="4"/>
        <end position="78"/>
    </location>
</feature>
<dbReference type="GO" id="GO:0006388">
    <property type="term" value="P:tRNA splicing, via endonucleolytic cleavage and ligation"/>
    <property type="evidence" value="ECO:0007669"/>
    <property type="project" value="UniProtKB-UniRule"/>
</dbReference>
<comment type="function">
    <text evidence="3 4">Endonuclease that removes tRNA introns. Cleaves pre-tRNA at the 5'- and 3'-splice sites to release the intron. The products are an intron and two tRNA half-molecules bearing 2',3' cyclic phosphate and 5'-OH termini. Recognizes a pseudosymmetric substrate in which 2 bulged loops of 3 bases are separated by a stem of 4 bp.</text>
</comment>
<feature type="active site" evidence="4">
    <location>
        <position position="158"/>
    </location>
</feature>
<evidence type="ECO:0000313" key="18">
    <source>
        <dbReference type="Proteomes" id="UP000068832"/>
    </source>
</evidence>
<dbReference type="InterPro" id="IPR036740">
    <property type="entry name" value="tRNA_intron_Endonuc_N_sf"/>
</dbReference>
<dbReference type="InterPro" id="IPR011856">
    <property type="entry name" value="tRNA_endonuc-like_dom_sf"/>
</dbReference>
<dbReference type="GO" id="GO:0005737">
    <property type="term" value="C:cytoplasm"/>
    <property type="evidence" value="ECO:0007669"/>
    <property type="project" value="TreeGrafter"/>
</dbReference>
<reference evidence="12 14" key="3">
    <citation type="submission" date="2015-07" db="EMBL/GenBank/DDBJ databases">
        <title>Physiological, transcriptional responses and genome re-sequencing of acid resistant extremely thermoacidophilic Metallosphaera sedula SARC-M1.</title>
        <authorList>
            <person name="Ai C."/>
            <person name="McCarthy S."/>
            <person name="Eckrich V."/>
            <person name="Rudrappa D."/>
            <person name="Qiu G."/>
            <person name="Blum P."/>
        </authorList>
    </citation>
    <scope>NUCLEOTIDE SEQUENCE [LARGE SCALE GENOMIC DNA]</scope>
    <source>
        <strain evidence="12 14">SARC-M1</strain>
    </source>
</reference>
<evidence type="ECO:0000313" key="13">
    <source>
        <dbReference type="Proteomes" id="UP000029084"/>
    </source>
</evidence>
<dbReference type="InterPro" id="IPR006677">
    <property type="entry name" value="tRNA_intron_Endonuc_cat-like"/>
</dbReference>
<keyword evidence="1 4" id="KW-0819">tRNA processing</keyword>
<dbReference type="Proteomes" id="UP000062475">
    <property type="component" value="Chromosome"/>
</dbReference>
<proteinExistence type="inferred from homology"/>
<dbReference type="EC" id="4.6.1.16" evidence="4"/>
<dbReference type="PIRSF" id="PIRSF005285">
    <property type="entry name" value="tRNA_splic_archaea"/>
    <property type="match status" value="1"/>
</dbReference>
<evidence type="ECO:0000313" key="12">
    <source>
        <dbReference type="EMBL" id="AKV84105.1"/>
    </source>
</evidence>
<dbReference type="SUPFAM" id="SSF55267">
    <property type="entry name" value="tRNA-intron endonuclease N-terminal domain-like"/>
    <property type="match status" value="1"/>
</dbReference>
<dbReference type="HAMAP" id="MF_01833">
    <property type="entry name" value="EndA_short"/>
    <property type="match status" value="1"/>
</dbReference>
<dbReference type="GO" id="GO:0003676">
    <property type="term" value="F:nucleic acid binding"/>
    <property type="evidence" value="ECO:0007669"/>
    <property type="project" value="InterPro"/>
</dbReference>
<feature type="active site" evidence="4">
    <location>
        <position position="127"/>
    </location>
</feature>
<evidence type="ECO:0000259" key="5">
    <source>
        <dbReference type="Pfam" id="PF01974"/>
    </source>
</evidence>
<evidence type="ECO:0000313" key="15">
    <source>
        <dbReference type="Proteomes" id="UP000061362"/>
    </source>
</evidence>
<evidence type="ECO:0000256" key="1">
    <source>
        <dbReference type="ARBA" id="ARBA00022694"/>
    </source>
</evidence>
<evidence type="ECO:0000256" key="4">
    <source>
        <dbReference type="HAMAP-Rule" id="MF_01833"/>
    </source>
</evidence>
<dbReference type="GO" id="GO:0000213">
    <property type="term" value="F:tRNA-intron lyase activity"/>
    <property type="evidence" value="ECO:0007669"/>
    <property type="project" value="UniProtKB-UniRule"/>
</dbReference>
<keyword evidence="7" id="KW-0255">Endonuclease</keyword>
<comment type="subunit">
    <text evidence="4">Homotetramer; although the tetramer contains four active sites, only two participate in the cleavage. Therefore, it should be considered as a dimer of dimers.</text>
</comment>